<evidence type="ECO:0000256" key="5">
    <source>
        <dbReference type="ARBA" id="ARBA00023163"/>
    </source>
</evidence>
<keyword evidence="3" id="KW-0805">Transcription regulation</keyword>
<reference evidence="7 8" key="1">
    <citation type="journal article" date="2012" name="Int. J. Syst. Evol. Microbiol.">
        <title>Vibrio caribbeanicus sp. nov., isolated from the marine sponge Scleritoderma cyanea.</title>
        <authorList>
            <person name="Hoffmann M."/>
            <person name="Monday S.R."/>
            <person name="Allard M.W."/>
            <person name="Strain E.A."/>
            <person name="Whittaker P."/>
            <person name="Naum M."/>
            <person name="McCarthy P.J."/>
            <person name="Lopez J.V."/>
            <person name="Fischer M."/>
            <person name="Brown E.W."/>
        </authorList>
    </citation>
    <scope>NUCLEOTIDE SEQUENCE [LARGE SCALE GENOMIC DNA]</scope>
    <source>
        <strain evidence="7 8">ATCC BAA-2122</strain>
    </source>
</reference>
<dbReference type="CDD" id="cd06529">
    <property type="entry name" value="S24_LexA-like"/>
    <property type="match status" value="1"/>
</dbReference>
<dbReference type="InterPro" id="IPR039418">
    <property type="entry name" value="LexA-like"/>
</dbReference>
<dbReference type="SUPFAM" id="SSF51306">
    <property type="entry name" value="LexA/Signal peptidase"/>
    <property type="match status" value="1"/>
</dbReference>
<dbReference type="InterPro" id="IPR009061">
    <property type="entry name" value="DNA-bd_dom_put_sf"/>
</dbReference>
<dbReference type="PROSITE" id="PS51702">
    <property type="entry name" value="HTH_MU"/>
    <property type="match status" value="1"/>
</dbReference>
<evidence type="ECO:0000313" key="7">
    <source>
        <dbReference type="EMBL" id="EFP97455.1"/>
    </source>
</evidence>
<feature type="domain" description="HTH Mu-type" evidence="6">
    <location>
        <begin position="1"/>
        <end position="67"/>
    </location>
</feature>
<dbReference type="Proteomes" id="UP000002943">
    <property type="component" value="Unassembled WGS sequence"/>
</dbReference>
<dbReference type="GO" id="GO:0006508">
    <property type="term" value="P:proteolysis"/>
    <property type="evidence" value="ECO:0007669"/>
    <property type="project" value="UniProtKB-KW"/>
</dbReference>
<dbReference type="OrthoDB" id="9791537at2"/>
<keyword evidence="2" id="KW-0378">Hydrolase</keyword>
<evidence type="ECO:0000313" key="8">
    <source>
        <dbReference type="Proteomes" id="UP000002943"/>
    </source>
</evidence>
<keyword evidence="5" id="KW-0804">Transcription</keyword>
<evidence type="ECO:0000256" key="3">
    <source>
        <dbReference type="ARBA" id="ARBA00023015"/>
    </source>
</evidence>
<dbReference type="EMBL" id="AEIU01000059">
    <property type="protein sequence ID" value="EFP97455.1"/>
    <property type="molecule type" value="Genomic_DNA"/>
</dbReference>
<dbReference type="InterPro" id="IPR015927">
    <property type="entry name" value="Peptidase_S24_S26A/B/C"/>
</dbReference>
<comment type="caution">
    <text evidence="7">The sequence shown here is derived from an EMBL/GenBank/DDBJ whole genome shotgun (WGS) entry which is preliminary data.</text>
</comment>
<accession>E3BI16</accession>
<dbReference type="PANTHER" id="PTHR40661:SF1">
    <property type="entry name" value="HTH CRO_C1-TYPE DOMAIN-CONTAINING PROTEIN"/>
    <property type="match status" value="1"/>
</dbReference>
<dbReference type="AlphaFoldDB" id="E3BI16"/>
<evidence type="ECO:0000259" key="6">
    <source>
        <dbReference type="PROSITE" id="PS51702"/>
    </source>
</evidence>
<keyword evidence="8" id="KW-1185">Reference proteome</keyword>
<evidence type="ECO:0000256" key="2">
    <source>
        <dbReference type="ARBA" id="ARBA00022801"/>
    </source>
</evidence>
<dbReference type="SUPFAM" id="SSF46955">
    <property type="entry name" value="Putative DNA-binding domain"/>
    <property type="match status" value="1"/>
</dbReference>
<dbReference type="PROSITE" id="PS00501">
    <property type="entry name" value="SPASE_I_1"/>
    <property type="match status" value="1"/>
</dbReference>
<dbReference type="GO" id="GO:0004252">
    <property type="term" value="F:serine-type endopeptidase activity"/>
    <property type="evidence" value="ECO:0007669"/>
    <property type="project" value="InterPro"/>
</dbReference>
<keyword evidence="1" id="KW-0645">Protease</keyword>
<sequence length="236" mass="26997">MKEWFLSTEIISVDGTPNTTNGINQKARNNNWLKRKAEGNGRAMEYHISNFGPDVRKRLIETYVTDESERIQLLDKFKTLPPNNAYGLKPLSEFSEWAKLPVYDVHAAAGAGTLVQTEYQIGVFSLPVELLVEYGLRPEFSSIIFVDGDSMEPTLSDRDRLLVDIREQQHPVANGVYVIRIDEAVYVKRLHWDIEHSFYKVISDNLKHPAFNINHKNGRNFRIIGKAVAPVMKKII</sequence>
<evidence type="ECO:0000256" key="4">
    <source>
        <dbReference type="ARBA" id="ARBA00023125"/>
    </source>
</evidence>
<dbReference type="InterPro" id="IPR003314">
    <property type="entry name" value="Mu-type_HTH"/>
</dbReference>
<dbReference type="PANTHER" id="PTHR40661">
    <property type="match status" value="1"/>
</dbReference>
<dbReference type="Gene3D" id="1.10.10.10">
    <property type="entry name" value="Winged helix-like DNA-binding domain superfamily/Winged helix DNA-binding domain"/>
    <property type="match status" value="1"/>
</dbReference>
<gene>
    <name evidence="7" type="ORF">VIBC2010_18729</name>
</gene>
<dbReference type="InterPro" id="IPR019756">
    <property type="entry name" value="Pept_S26A_signal_pept_1_Ser-AS"/>
</dbReference>
<dbReference type="GO" id="GO:0016020">
    <property type="term" value="C:membrane"/>
    <property type="evidence" value="ECO:0007669"/>
    <property type="project" value="InterPro"/>
</dbReference>
<keyword evidence="4" id="KW-0238">DNA-binding</keyword>
<proteinExistence type="predicted"/>
<dbReference type="InterPro" id="IPR036286">
    <property type="entry name" value="LexA/Signal_pep-like_sf"/>
</dbReference>
<dbReference type="Gene3D" id="2.10.109.10">
    <property type="entry name" value="Umud Fragment, subunit A"/>
    <property type="match status" value="1"/>
</dbReference>
<dbReference type="RefSeq" id="WP_009600647.1">
    <property type="nucleotide sequence ID" value="NZ_AEIU01000059.1"/>
</dbReference>
<protein>
    <submittedName>
        <fullName evidence="7">Putative phage repressor</fullName>
    </submittedName>
</protein>
<name>E3BI16_9VIBR</name>
<dbReference type="eggNOG" id="COG2932">
    <property type="taxonomic scope" value="Bacteria"/>
</dbReference>
<dbReference type="GO" id="GO:0003677">
    <property type="term" value="F:DNA binding"/>
    <property type="evidence" value="ECO:0007669"/>
    <property type="project" value="UniProtKB-KW"/>
</dbReference>
<dbReference type="STRING" id="796620.VIBC2010_18729"/>
<dbReference type="Pfam" id="PF00717">
    <property type="entry name" value="Peptidase_S24"/>
    <property type="match status" value="1"/>
</dbReference>
<evidence type="ECO:0000256" key="1">
    <source>
        <dbReference type="ARBA" id="ARBA00022670"/>
    </source>
</evidence>
<dbReference type="InterPro" id="IPR036388">
    <property type="entry name" value="WH-like_DNA-bd_sf"/>
</dbReference>
<organism evidence="7 8">
    <name type="scientific">Vibrio caribbeanicus ATCC BAA-2122</name>
    <dbReference type="NCBI Taxonomy" id="796620"/>
    <lineage>
        <taxon>Bacteria</taxon>
        <taxon>Pseudomonadati</taxon>
        <taxon>Pseudomonadota</taxon>
        <taxon>Gammaproteobacteria</taxon>
        <taxon>Vibrionales</taxon>
        <taxon>Vibrionaceae</taxon>
        <taxon>Vibrio</taxon>
    </lineage>
</organism>